<proteinExistence type="predicted"/>
<dbReference type="RefSeq" id="WP_125239940.1">
    <property type="nucleotide sequence ID" value="NZ_RQYF01000084.1"/>
</dbReference>
<sequence length="427" mass="48374">MLNRDYKQTKFLMPLVAALGLSVFSSCSPDEDMSPIVIEKSESAKFYAKSEFTTKEAVDGKRVWRVESAPEAANYILQDTTESTVCFIPITAGDYKLSLNAMKDGREYKELYTVSVEAPEKEPSPYIAKIFDILPAPGQFTNQLPLYRPDGEEWARWTDYMKWTERSLVGKAKGELISLGGFGGYIVFGFDHTILNVAGLRDFRVDGNAFFAAANPNPNAPKKGGSCEPGIIEVAYDKNKNGKPDDGWYEIAGSEYNNPKAIRNYEITYYRPETEEKDADYDPEKTFITIKKYIRWEDNQGHSGYLEKNTWHNQSYYPGWVKEDKLTFHGTRLPDNAVEESGEGKYWVQYCFDYGYVDNLPNGMADNAVDIDWAVDKDGKKVHLPGIDFVRVYCAMRQECGWLGETSTEIQGATDLHLSGKRITTRP</sequence>
<dbReference type="Proteomes" id="UP000279562">
    <property type="component" value="Unassembled WGS sequence"/>
</dbReference>
<reference evidence="1 2" key="1">
    <citation type="submission" date="2018-11" db="EMBL/GenBank/DDBJ databases">
        <title>Genomes From Bacteria Associated with the Canine Oral Cavity: a Test Case for Automated Genome-Based Taxonomic Assignment.</title>
        <authorList>
            <person name="Coil D.A."/>
            <person name="Jospin G."/>
            <person name="Darling A.E."/>
            <person name="Wallis C."/>
            <person name="Davis I.J."/>
            <person name="Harris S."/>
            <person name="Eisen J.A."/>
            <person name="Holcombe L.J."/>
            <person name="O'Flynn C."/>
        </authorList>
    </citation>
    <scope>NUCLEOTIDE SEQUENCE [LARGE SCALE GENOMIC DNA]</scope>
    <source>
        <strain evidence="1 2">OH1047_COT-310</strain>
    </source>
</reference>
<organism evidence="1 2">
    <name type="scientific">Prevotella heparinolytica</name>
    <dbReference type="NCBI Taxonomy" id="28113"/>
    <lineage>
        <taxon>Bacteria</taxon>
        <taxon>Pseudomonadati</taxon>
        <taxon>Bacteroidota</taxon>
        <taxon>Bacteroidia</taxon>
        <taxon>Bacteroidales</taxon>
        <taxon>Bacteroidaceae</taxon>
        <taxon>Bacteroides</taxon>
    </lineage>
</organism>
<dbReference type="AlphaFoldDB" id="A0A3P1ZZ12"/>
<name>A0A3P1ZZ12_9BACE</name>
<evidence type="ECO:0000313" key="1">
    <source>
        <dbReference type="EMBL" id="RRD88379.1"/>
    </source>
</evidence>
<protein>
    <submittedName>
        <fullName evidence="1">Cell surface protein</fullName>
    </submittedName>
</protein>
<dbReference type="EMBL" id="RQYF01000084">
    <property type="protein sequence ID" value="RRD88379.1"/>
    <property type="molecule type" value="Genomic_DNA"/>
</dbReference>
<gene>
    <name evidence="1" type="ORF">EII33_12205</name>
</gene>
<comment type="caution">
    <text evidence="1">The sequence shown here is derived from an EMBL/GenBank/DDBJ whole genome shotgun (WGS) entry which is preliminary data.</text>
</comment>
<evidence type="ECO:0000313" key="2">
    <source>
        <dbReference type="Proteomes" id="UP000279562"/>
    </source>
</evidence>
<accession>A0A3P1ZZ12</accession>
<keyword evidence="2" id="KW-1185">Reference proteome</keyword>
<dbReference type="PROSITE" id="PS51257">
    <property type="entry name" value="PROKAR_LIPOPROTEIN"/>
    <property type="match status" value="1"/>
</dbReference>